<dbReference type="RefSeq" id="WP_098039135.1">
    <property type="nucleotide sequence ID" value="NZ_CWGJ01000026.1"/>
</dbReference>
<dbReference type="OrthoDB" id="9993792at2"/>
<dbReference type="Proteomes" id="UP000220251">
    <property type="component" value="Unassembled WGS sequence"/>
</dbReference>
<dbReference type="EMBL" id="CWGJ01000026">
    <property type="protein sequence ID" value="CRX39272.1"/>
    <property type="molecule type" value="Genomic_DNA"/>
</dbReference>
<evidence type="ECO:0000313" key="2">
    <source>
        <dbReference type="Proteomes" id="UP000220251"/>
    </source>
</evidence>
<gene>
    <name evidence="1" type="ORF">ELAC_1948</name>
</gene>
<evidence type="ECO:0000313" key="1">
    <source>
        <dbReference type="EMBL" id="CRX39272.1"/>
    </source>
</evidence>
<dbReference type="AlphaFoldDB" id="A0A0H5DRP5"/>
<keyword evidence="2" id="KW-1185">Reference proteome</keyword>
<proteinExistence type="predicted"/>
<organism evidence="1 2">
    <name type="scientific">Estrella lausannensis</name>
    <dbReference type="NCBI Taxonomy" id="483423"/>
    <lineage>
        <taxon>Bacteria</taxon>
        <taxon>Pseudomonadati</taxon>
        <taxon>Chlamydiota</taxon>
        <taxon>Chlamydiia</taxon>
        <taxon>Parachlamydiales</taxon>
        <taxon>Candidatus Criblamydiaceae</taxon>
        <taxon>Estrella</taxon>
    </lineage>
</organism>
<name>A0A0H5DRP5_9BACT</name>
<protein>
    <submittedName>
        <fullName evidence="1">Uncharacterized protein</fullName>
    </submittedName>
</protein>
<sequence length="106" mass="12193">MIHRDRFISRACPLMFGAHHPINYPIRGWLDDDKKLPHRLRCKGFRGILMVLGTLVYIAEESSGYSSFSVSREKVKEPFSHKQQFGPVNFAKPSSPSVVSYSLKRR</sequence>
<accession>A0A0H5DRP5</accession>
<reference evidence="2" key="1">
    <citation type="submission" date="2015-06" db="EMBL/GenBank/DDBJ databases">
        <authorList>
            <person name="Bertelli C."/>
        </authorList>
    </citation>
    <scope>NUCLEOTIDE SEQUENCE [LARGE SCALE GENOMIC DNA]</scope>
    <source>
        <strain evidence="2">CRIB-30</strain>
    </source>
</reference>